<evidence type="ECO:0000259" key="6">
    <source>
        <dbReference type="Pfam" id="PF00294"/>
    </source>
</evidence>
<dbReference type="GO" id="GO:0016301">
    <property type="term" value="F:kinase activity"/>
    <property type="evidence" value="ECO:0007669"/>
    <property type="project" value="UniProtKB-KW"/>
</dbReference>
<evidence type="ECO:0000256" key="5">
    <source>
        <dbReference type="ARBA" id="ARBA00022840"/>
    </source>
</evidence>
<dbReference type="PATRIC" id="fig|381306.5.peg.725"/>
<dbReference type="Proteomes" id="UP000183104">
    <property type="component" value="Unassembled WGS sequence"/>
</dbReference>
<evidence type="ECO:0000256" key="3">
    <source>
        <dbReference type="ARBA" id="ARBA00022741"/>
    </source>
</evidence>
<keyword evidence="5" id="KW-0067">ATP-binding</keyword>
<dbReference type="PANTHER" id="PTHR43085:SF1">
    <property type="entry name" value="PSEUDOURIDINE KINASE-RELATED"/>
    <property type="match status" value="1"/>
</dbReference>
<name>A0A0P9C3Y7_9GAMM</name>
<evidence type="ECO:0000256" key="4">
    <source>
        <dbReference type="ARBA" id="ARBA00022777"/>
    </source>
</evidence>
<feature type="domain" description="Carbohydrate kinase PfkB" evidence="6">
    <location>
        <begin position="4"/>
        <end position="301"/>
    </location>
</feature>
<comment type="similarity">
    <text evidence="1">Belongs to the carbohydrate kinase PfkB family.</text>
</comment>
<dbReference type="CDD" id="cd01167">
    <property type="entry name" value="bac_FRK"/>
    <property type="match status" value="1"/>
</dbReference>
<dbReference type="InterPro" id="IPR029056">
    <property type="entry name" value="Ribokinase-like"/>
</dbReference>
<dbReference type="Gene3D" id="3.40.1190.20">
    <property type="match status" value="1"/>
</dbReference>
<dbReference type="OrthoDB" id="9779730at2"/>
<dbReference type="RefSeq" id="WP_054966454.1">
    <property type="nucleotide sequence ID" value="NZ_FMUN01000002.1"/>
</dbReference>
<dbReference type="EMBL" id="FMUN01000002">
    <property type="protein sequence ID" value="SCY01691.1"/>
    <property type="molecule type" value="Genomic_DNA"/>
</dbReference>
<evidence type="ECO:0000313" key="7">
    <source>
        <dbReference type="EMBL" id="SCY01691.1"/>
    </source>
</evidence>
<evidence type="ECO:0000256" key="2">
    <source>
        <dbReference type="ARBA" id="ARBA00022679"/>
    </source>
</evidence>
<keyword evidence="3" id="KW-0547">Nucleotide-binding</keyword>
<dbReference type="InterPro" id="IPR011611">
    <property type="entry name" value="PfkB_dom"/>
</dbReference>
<keyword evidence="4 7" id="KW-0418">Kinase</keyword>
<accession>A0A0P9C3Y7</accession>
<dbReference type="InterPro" id="IPR002173">
    <property type="entry name" value="Carboh/pur_kinase_PfkB_CS"/>
</dbReference>
<dbReference type="PANTHER" id="PTHR43085">
    <property type="entry name" value="HEXOKINASE FAMILY MEMBER"/>
    <property type="match status" value="1"/>
</dbReference>
<keyword evidence="8" id="KW-1185">Reference proteome</keyword>
<reference evidence="8" key="1">
    <citation type="submission" date="2016-10" db="EMBL/GenBank/DDBJ databases">
        <authorList>
            <person name="Varghese N."/>
        </authorList>
    </citation>
    <scope>NUCLEOTIDE SEQUENCE [LARGE SCALE GENOMIC DNA]</scope>
    <source>
        <strain evidence="8">HL 19</strain>
    </source>
</reference>
<dbReference type="Pfam" id="PF00294">
    <property type="entry name" value="PfkB"/>
    <property type="match status" value="1"/>
</dbReference>
<protein>
    <submittedName>
        <fullName evidence="7">Fructokinase</fullName>
    </submittedName>
</protein>
<dbReference type="AlphaFoldDB" id="A0A0P9C3Y7"/>
<dbReference type="GO" id="GO:0005524">
    <property type="term" value="F:ATP binding"/>
    <property type="evidence" value="ECO:0007669"/>
    <property type="project" value="UniProtKB-KW"/>
</dbReference>
<gene>
    <name evidence="7" type="ORF">SAMN05661077_1058</name>
</gene>
<evidence type="ECO:0000313" key="8">
    <source>
        <dbReference type="Proteomes" id="UP000183104"/>
    </source>
</evidence>
<dbReference type="STRING" id="381306.AN478_09895"/>
<dbReference type="SUPFAM" id="SSF53613">
    <property type="entry name" value="Ribokinase-like"/>
    <property type="match status" value="1"/>
</dbReference>
<keyword evidence="2" id="KW-0808">Transferase</keyword>
<organism evidence="7 8">
    <name type="scientific">Thiohalorhabdus denitrificans</name>
    <dbReference type="NCBI Taxonomy" id="381306"/>
    <lineage>
        <taxon>Bacteria</taxon>
        <taxon>Pseudomonadati</taxon>
        <taxon>Pseudomonadota</taxon>
        <taxon>Gammaproteobacteria</taxon>
        <taxon>Thiohalorhabdales</taxon>
        <taxon>Thiohalorhabdaceae</taxon>
        <taxon>Thiohalorhabdus</taxon>
    </lineage>
</organism>
<proteinExistence type="inferred from homology"/>
<dbReference type="PROSITE" id="PS00584">
    <property type="entry name" value="PFKB_KINASES_2"/>
    <property type="match status" value="1"/>
</dbReference>
<evidence type="ECO:0000256" key="1">
    <source>
        <dbReference type="ARBA" id="ARBA00010688"/>
    </source>
</evidence>
<sequence>MPELISCGECLVDMVPDERGCFCPHPGGAPANVAVAAARLGVSAAFVGKRGQDPFGELLQQHLGDGGVDTSGFTSTREALTALAFIQYGEGKVPDFRFYRNPGADELLRPQDIPAGLLDAARVFHFGSISLYSEPAAGATRAAADKVRAHGGLVSYDPNLRPALMETRPGALEGARSAIERAHLLKASAEELLQLTGAQQEDRALAHLFDHGVRLVAVTRGADGATMATPSSRVDLSGESVTVVDTTGAGDAFTAALLTGVIERQLGPDDLAGLHEDTVRALGAWANRVAAQSTTQTGATQGVRRPT</sequence>
<dbReference type="InterPro" id="IPR050306">
    <property type="entry name" value="PfkB_Carbo_kinase"/>
</dbReference>